<keyword evidence="4" id="KW-1185">Reference proteome</keyword>
<organism evidence="3 4">
    <name type="scientific">Pedobacter psychrophilus</name>
    <dbReference type="NCBI Taxonomy" id="1826909"/>
    <lineage>
        <taxon>Bacteria</taxon>
        <taxon>Pseudomonadati</taxon>
        <taxon>Bacteroidota</taxon>
        <taxon>Sphingobacteriia</taxon>
        <taxon>Sphingobacteriales</taxon>
        <taxon>Sphingobacteriaceae</taxon>
        <taxon>Pedobacter</taxon>
    </lineage>
</organism>
<dbReference type="RefSeq" id="WP_068823026.1">
    <property type="nucleotide sequence ID" value="NZ_LWHJ01000029.1"/>
</dbReference>
<reference evidence="3 4" key="2">
    <citation type="submission" date="2016-06" db="EMBL/GenBank/DDBJ databases">
        <title>Pedobacter psychrophilus sp. nov., isolated from Antarctic fragmentary rock.</title>
        <authorList>
            <person name="Svec P."/>
        </authorList>
    </citation>
    <scope>NUCLEOTIDE SEQUENCE [LARGE SCALE GENOMIC DNA]</scope>
    <source>
        <strain evidence="3 4">CCM 8644</strain>
    </source>
</reference>
<feature type="signal peptide" evidence="1">
    <location>
        <begin position="1"/>
        <end position="20"/>
    </location>
</feature>
<evidence type="ECO:0000256" key="1">
    <source>
        <dbReference type="SAM" id="SignalP"/>
    </source>
</evidence>
<comment type="caution">
    <text evidence="3">The sequence shown here is derived from an EMBL/GenBank/DDBJ whole genome shotgun (WGS) entry which is preliminary data.</text>
</comment>
<dbReference type="STRING" id="1826909.A5893_12595"/>
<keyword evidence="1" id="KW-0732">Signal</keyword>
<evidence type="ECO:0000259" key="2">
    <source>
        <dbReference type="Pfam" id="PF18962"/>
    </source>
</evidence>
<reference evidence="3 4" key="1">
    <citation type="submission" date="2016-04" db="EMBL/GenBank/DDBJ databases">
        <authorList>
            <person name="Evans L.H."/>
            <person name="Alamgir A."/>
            <person name="Owens N."/>
            <person name="Weber N.D."/>
            <person name="Virtaneva K."/>
            <person name="Barbian K."/>
            <person name="Babar A."/>
            <person name="Rosenke K."/>
        </authorList>
    </citation>
    <scope>NUCLEOTIDE SEQUENCE [LARGE SCALE GENOMIC DNA]</scope>
    <source>
        <strain evidence="3 4">CCM 8644</strain>
    </source>
</reference>
<dbReference type="OrthoDB" id="755689at2"/>
<sequence length="263" mass="28518">MKKLLPFLIVFQLFITFVNAQTCTTPTGGTITGFNNGCVDRVGTYNISGVTNATGYNWSVNNVNLATINKITDTQYSVVFNGPGNIVISVTPTNGSCTGTTITYSVNVSSTPNKPTIAQTGQTLAASTSNSYQWYLGSTLLANQTSQTISPTQTGQYRVQVTGPAPASCSIFSDPFNYVLTAIKEDNKFDGLTFYPNPVTSTIHVDFAQKFDVEFFDISGRKSLQKSNLKGSEEIDLSELNRGIYIMRVNSGGKFATRKLILQ</sequence>
<dbReference type="InterPro" id="IPR026444">
    <property type="entry name" value="Secre_tail"/>
</dbReference>
<dbReference type="Pfam" id="PF18962">
    <property type="entry name" value="Por_Secre_tail"/>
    <property type="match status" value="1"/>
</dbReference>
<evidence type="ECO:0000313" key="3">
    <source>
        <dbReference type="EMBL" id="OAQ38874.1"/>
    </source>
</evidence>
<gene>
    <name evidence="3" type="ORF">A5893_12595</name>
</gene>
<dbReference type="NCBIfam" id="TIGR04183">
    <property type="entry name" value="Por_Secre_tail"/>
    <property type="match status" value="1"/>
</dbReference>
<feature type="domain" description="Secretion system C-terminal sorting" evidence="2">
    <location>
        <begin position="195"/>
        <end position="261"/>
    </location>
</feature>
<dbReference type="EMBL" id="LWHJ01000029">
    <property type="protein sequence ID" value="OAQ38874.1"/>
    <property type="molecule type" value="Genomic_DNA"/>
</dbReference>
<accession>A0A179DDA3</accession>
<proteinExistence type="predicted"/>
<dbReference type="AlphaFoldDB" id="A0A179DDA3"/>
<feature type="chain" id="PRO_5008100381" description="Secretion system C-terminal sorting domain-containing protein" evidence="1">
    <location>
        <begin position="21"/>
        <end position="263"/>
    </location>
</feature>
<protein>
    <recommendedName>
        <fullName evidence="2">Secretion system C-terminal sorting domain-containing protein</fullName>
    </recommendedName>
</protein>
<evidence type="ECO:0000313" key="4">
    <source>
        <dbReference type="Proteomes" id="UP000078459"/>
    </source>
</evidence>
<name>A0A179DDA3_9SPHI</name>
<dbReference type="Proteomes" id="UP000078459">
    <property type="component" value="Unassembled WGS sequence"/>
</dbReference>